<keyword evidence="2" id="KW-1185">Reference proteome</keyword>
<dbReference type="AlphaFoldDB" id="A0A2P8CPI1"/>
<evidence type="ECO:0000313" key="1">
    <source>
        <dbReference type="EMBL" id="PSK86875.1"/>
    </source>
</evidence>
<dbReference type="RefSeq" id="WP_106525469.1">
    <property type="nucleotide sequence ID" value="NZ_PYGD01000019.1"/>
</dbReference>
<dbReference type="EMBL" id="PYGD01000019">
    <property type="protein sequence ID" value="PSK86875.1"/>
    <property type="molecule type" value="Genomic_DNA"/>
</dbReference>
<protein>
    <submittedName>
        <fullName evidence="1">Uncharacterized protein</fullName>
    </submittedName>
</protein>
<evidence type="ECO:0000313" key="2">
    <source>
        <dbReference type="Proteomes" id="UP000240572"/>
    </source>
</evidence>
<gene>
    <name evidence="1" type="ORF">B0I18_1191</name>
</gene>
<dbReference type="OrthoDB" id="657821at2"/>
<proteinExistence type="predicted"/>
<reference evidence="1 2" key="1">
    <citation type="submission" date="2018-03" db="EMBL/GenBank/DDBJ databases">
        <title>Genomic Encyclopedia of Type Strains, Phase III (KMG-III): the genomes of soil and plant-associated and newly described type strains.</title>
        <authorList>
            <person name="Whitman W."/>
        </authorList>
    </citation>
    <scope>NUCLEOTIDE SEQUENCE [LARGE SCALE GENOMIC DNA]</scope>
    <source>
        <strain evidence="1 2">CGMCC 1.12700</strain>
    </source>
</reference>
<organism evidence="1 2">
    <name type="scientific">Taibaiella chishuiensis</name>
    <dbReference type="NCBI Taxonomy" id="1434707"/>
    <lineage>
        <taxon>Bacteria</taxon>
        <taxon>Pseudomonadati</taxon>
        <taxon>Bacteroidota</taxon>
        <taxon>Chitinophagia</taxon>
        <taxon>Chitinophagales</taxon>
        <taxon>Chitinophagaceae</taxon>
        <taxon>Taibaiella</taxon>
    </lineage>
</organism>
<name>A0A2P8CPI1_9BACT</name>
<comment type="caution">
    <text evidence="1">The sequence shown here is derived from an EMBL/GenBank/DDBJ whole genome shotgun (WGS) entry which is preliminary data.</text>
</comment>
<sequence>MKNTIRILLTLVLIPVLGFCKRQSLTQREKQVLGAYYNLGPNKLSGTSLILKPDHTFEYNEGSDLSVYHCLGKWSLKRDTLTLNSAISKNDIPIKVKEEVIDSISDYIAFDWINNLDNDAMVATLSFNSDTSIKCDPLMGTDCMMKIGSVDSILVQLGNYAKSKWYTVRDKKINKLSVTVLVHEILDKYSFLEEEKYLYKNGNLVRVYRDSDAKQSLTLKKVKQQKNE</sequence>
<accession>A0A2P8CPI1</accession>
<dbReference type="Proteomes" id="UP000240572">
    <property type="component" value="Unassembled WGS sequence"/>
</dbReference>